<accession>A0ABD6AQB1</accession>
<reference evidence="1 2" key="1">
    <citation type="journal article" date="2019" name="Int. J. Syst. Evol. Microbiol.">
        <title>The Global Catalogue of Microorganisms (GCM) 10K type strain sequencing project: providing services to taxonomists for standard genome sequencing and annotation.</title>
        <authorList>
            <consortium name="The Broad Institute Genomics Platform"/>
            <consortium name="The Broad Institute Genome Sequencing Center for Infectious Disease"/>
            <person name="Wu L."/>
            <person name="Ma J."/>
        </authorList>
    </citation>
    <scope>NUCLEOTIDE SEQUENCE [LARGE SCALE GENOMIC DNA]</scope>
    <source>
        <strain evidence="1 2">CGMCC 1.12554</strain>
    </source>
</reference>
<dbReference type="Proteomes" id="UP001596545">
    <property type="component" value="Unassembled WGS sequence"/>
</dbReference>
<name>A0ABD6AQB1_9EURY</name>
<sequence length="54" mass="5679">MTVIGSAGFTLLLWGAVLAVSVVFLYEVYAIADEFGWISGKVGRTEKGKPGGES</sequence>
<comment type="caution">
    <text evidence="1">The sequence shown here is derived from an EMBL/GenBank/DDBJ whole genome shotgun (WGS) entry which is preliminary data.</text>
</comment>
<evidence type="ECO:0008006" key="3">
    <source>
        <dbReference type="Google" id="ProtNLM"/>
    </source>
</evidence>
<keyword evidence="2" id="KW-1185">Reference proteome</keyword>
<dbReference type="RefSeq" id="WP_256409699.1">
    <property type="nucleotide sequence ID" value="NZ_JANHDN010000006.1"/>
</dbReference>
<protein>
    <recommendedName>
        <fullName evidence="3">Heme exporter protein D</fullName>
    </recommendedName>
</protein>
<evidence type="ECO:0000313" key="1">
    <source>
        <dbReference type="EMBL" id="MFC7325951.1"/>
    </source>
</evidence>
<proteinExistence type="predicted"/>
<gene>
    <name evidence="1" type="ORF">ACFQMF_15395</name>
</gene>
<organism evidence="1 2">
    <name type="scientific">Halorubrum rutilum</name>
    <dbReference type="NCBI Taxonomy" id="1364933"/>
    <lineage>
        <taxon>Archaea</taxon>
        <taxon>Methanobacteriati</taxon>
        <taxon>Methanobacteriota</taxon>
        <taxon>Stenosarchaea group</taxon>
        <taxon>Halobacteria</taxon>
        <taxon>Halobacteriales</taxon>
        <taxon>Haloferacaceae</taxon>
        <taxon>Halorubrum</taxon>
    </lineage>
</organism>
<dbReference type="AlphaFoldDB" id="A0ABD6AQB1"/>
<evidence type="ECO:0000313" key="2">
    <source>
        <dbReference type="Proteomes" id="UP001596545"/>
    </source>
</evidence>
<dbReference type="EMBL" id="JBHTBL010000020">
    <property type="protein sequence ID" value="MFC7325951.1"/>
    <property type="molecule type" value="Genomic_DNA"/>
</dbReference>